<evidence type="ECO:0000256" key="2">
    <source>
        <dbReference type="ARBA" id="ARBA00007379"/>
    </source>
</evidence>
<accession>A0ABT9WUV2</accession>
<feature type="transmembrane region" description="Helical" evidence="11">
    <location>
        <begin position="169"/>
        <end position="189"/>
    </location>
</feature>
<feature type="transmembrane region" description="Helical" evidence="11">
    <location>
        <begin position="222"/>
        <end position="244"/>
    </location>
</feature>
<comment type="function">
    <text evidence="10">Part of the ABC transporter FtsEX involved in asymmetric cellular division facilitating the initiation of sporulation.</text>
</comment>
<keyword evidence="15" id="KW-1185">Reference proteome</keyword>
<evidence type="ECO:0000259" key="12">
    <source>
        <dbReference type="Pfam" id="PF02687"/>
    </source>
</evidence>
<dbReference type="InterPro" id="IPR003838">
    <property type="entry name" value="ABC3_permease_C"/>
</dbReference>
<dbReference type="PIRSF" id="PIRSF003097">
    <property type="entry name" value="FtsX"/>
    <property type="match status" value="1"/>
</dbReference>
<dbReference type="RefSeq" id="WP_307230748.1">
    <property type="nucleotide sequence ID" value="NZ_JAUSTT010000018.1"/>
</dbReference>
<evidence type="ECO:0000256" key="10">
    <source>
        <dbReference type="PIRNR" id="PIRNR003097"/>
    </source>
</evidence>
<feature type="transmembrane region" description="Helical" evidence="11">
    <location>
        <begin position="21"/>
        <end position="44"/>
    </location>
</feature>
<dbReference type="GO" id="GO:0051301">
    <property type="term" value="P:cell division"/>
    <property type="evidence" value="ECO:0007669"/>
    <property type="project" value="UniProtKB-KW"/>
</dbReference>
<evidence type="ECO:0000256" key="4">
    <source>
        <dbReference type="ARBA" id="ARBA00022475"/>
    </source>
</evidence>
<sequence length="294" mass="33627">MKIRTLTRHLRESGKSLRRNGWMTFASTSAVTVTLLLVGVFFVMMMNMNKVADDIEKDVEIRVYIELMATKEDQQQLKKQIEGLDHVESVTYSSKKEELEKLINDLGRDFSLFKQDNPLYDVFVVKASEPTETPSISKKIEKFSHVFSVKYGEGKVEKLFSFLKISRNVGIVMIIGLLFTAMFLISNTIKITIFARRKEIEIMKLVGATNWFIRWPFLMEGMWLGILGAILPITIVSIAYRYAYAFVTPRLGGTFINILPVWPVIFQVSSILLAMGILIGMWGSLMSIRKFLNV</sequence>
<dbReference type="EMBL" id="JAUSTT010000018">
    <property type="protein sequence ID" value="MDQ0177069.1"/>
    <property type="molecule type" value="Genomic_DNA"/>
</dbReference>
<keyword evidence="7 11" id="KW-1133">Transmembrane helix</keyword>
<comment type="similarity">
    <text evidence="2 10">Belongs to the ABC-4 integral membrane protein family. FtsX subfamily.</text>
</comment>
<dbReference type="Proteomes" id="UP001223586">
    <property type="component" value="Unassembled WGS sequence"/>
</dbReference>
<gene>
    <name evidence="14" type="ORF">J2S08_002948</name>
</gene>
<dbReference type="InterPro" id="IPR058204">
    <property type="entry name" value="FtsX_firmicutes-type"/>
</dbReference>
<reference evidence="14 15" key="1">
    <citation type="submission" date="2023-07" db="EMBL/GenBank/DDBJ databases">
        <title>Genomic Encyclopedia of Type Strains, Phase IV (KMG-IV): sequencing the most valuable type-strain genomes for metagenomic binning, comparative biology and taxonomic classification.</title>
        <authorList>
            <person name="Goeker M."/>
        </authorList>
    </citation>
    <scope>NUCLEOTIDE SEQUENCE [LARGE SCALE GENOMIC DNA]</scope>
    <source>
        <strain evidence="14 15">DSM 23837</strain>
    </source>
</reference>
<organism evidence="14 15">
    <name type="scientific">Bacillus chungangensis</name>
    <dbReference type="NCBI Taxonomy" id="587633"/>
    <lineage>
        <taxon>Bacteria</taxon>
        <taxon>Bacillati</taxon>
        <taxon>Bacillota</taxon>
        <taxon>Bacilli</taxon>
        <taxon>Bacillales</taxon>
        <taxon>Bacillaceae</taxon>
        <taxon>Bacillus</taxon>
    </lineage>
</organism>
<feature type="transmembrane region" description="Helical" evidence="11">
    <location>
        <begin position="264"/>
        <end position="285"/>
    </location>
</feature>
<dbReference type="InterPro" id="IPR040690">
    <property type="entry name" value="FtsX_ECD"/>
</dbReference>
<keyword evidence="8 10" id="KW-0472">Membrane</keyword>
<name>A0ABT9WUV2_9BACI</name>
<keyword evidence="4 10" id="KW-1003">Cell membrane</keyword>
<evidence type="ECO:0000256" key="11">
    <source>
        <dbReference type="SAM" id="Phobius"/>
    </source>
</evidence>
<evidence type="ECO:0000256" key="6">
    <source>
        <dbReference type="ARBA" id="ARBA00022692"/>
    </source>
</evidence>
<keyword evidence="6 11" id="KW-0812">Transmembrane</keyword>
<evidence type="ECO:0000313" key="15">
    <source>
        <dbReference type="Proteomes" id="UP001223586"/>
    </source>
</evidence>
<dbReference type="PANTHER" id="PTHR47755:SF1">
    <property type="entry name" value="CELL DIVISION PROTEIN FTSX"/>
    <property type="match status" value="1"/>
</dbReference>
<evidence type="ECO:0000259" key="13">
    <source>
        <dbReference type="Pfam" id="PF18075"/>
    </source>
</evidence>
<dbReference type="PANTHER" id="PTHR47755">
    <property type="entry name" value="CELL DIVISION PROTEIN FTSX"/>
    <property type="match status" value="1"/>
</dbReference>
<dbReference type="InterPro" id="IPR004513">
    <property type="entry name" value="FtsX"/>
</dbReference>
<proteinExistence type="inferred from homology"/>
<evidence type="ECO:0000256" key="8">
    <source>
        <dbReference type="ARBA" id="ARBA00023136"/>
    </source>
</evidence>
<evidence type="ECO:0000256" key="1">
    <source>
        <dbReference type="ARBA" id="ARBA00004651"/>
    </source>
</evidence>
<feature type="domain" description="FtsX extracellular" evidence="13">
    <location>
        <begin position="59"/>
        <end position="149"/>
    </location>
</feature>
<evidence type="ECO:0000256" key="5">
    <source>
        <dbReference type="ARBA" id="ARBA00022618"/>
    </source>
</evidence>
<comment type="subcellular location">
    <subcellularLocation>
        <location evidence="1">Cell membrane</location>
        <topology evidence="1">Multi-pass membrane protein</topology>
    </subcellularLocation>
</comment>
<dbReference type="NCBIfam" id="NF038347">
    <property type="entry name" value="FtsX_Gpos"/>
    <property type="match status" value="1"/>
</dbReference>
<dbReference type="Gene3D" id="3.30.70.3040">
    <property type="match status" value="1"/>
</dbReference>
<keyword evidence="9 10" id="KW-0131">Cell cycle</keyword>
<dbReference type="Pfam" id="PF18075">
    <property type="entry name" value="FtsX_ECD"/>
    <property type="match status" value="1"/>
</dbReference>
<comment type="caution">
    <text evidence="14">The sequence shown here is derived from an EMBL/GenBank/DDBJ whole genome shotgun (WGS) entry which is preliminary data.</text>
</comment>
<feature type="domain" description="ABC3 transporter permease C-terminal" evidence="12">
    <location>
        <begin position="171"/>
        <end position="292"/>
    </location>
</feature>
<keyword evidence="5 10" id="KW-0132">Cell division</keyword>
<evidence type="ECO:0000256" key="3">
    <source>
        <dbReference type="ARBA" id="ARBA00021907"/>
    </source>
</evidence>
<evidence type="ECO:0000256" key="7">
    <source>
        <dbReference type="ARBA" id="ARBA00022989"/>
    </source>
</evidence>
<evidence type="ECO:0000313" key="14">
    <source>
        <dbReference type="EMBL" id="MDQ0177069.1"/>
    </source>
</evidence>
<dbReference type="Pfam" id="PF02687">
    <property type="entry name" value="FtsX"/>
    <property type="match status" value="1"/>
</dbReference>
<evidence type="ECO:0000256" key="9">
    <source>
        <dbReference type="ARBA" id="ARBA00023306"/>
    </source>
</evidence>
<protein>
    <recommendedName>
        <fullName evidence="3 10">Cell division protein FtsX</fullName>
    </recommendedName>
</protein>